<organism evidence="3 4">
    <name type="scientific">Vagococcus hydrophili</name>
    <dbReference type="NCBI Taxonomy" id="2714947"/>
    <lineage>
        <taxon>Bacteria</taxon>
        <taxon>Bacillati</taxon>
        <taxon>Bacillota</taxon>
        <taxon>Bacilli</taxon>
        <taxon>Lactobacillales</taxon>
        <taxon>Enterococcaceae</taxon>
        <taxon>Vagococcus</taxon>
    </lineage>
</organism>
<gene>
    <name evidence="3" type="ORF">G7082_10230</name>
</gene>
<feature type="signal peptide" evidence="2">
    <location>
        <begin position="1"/>
        <end position="24"/>
    </location>
</feature>
<keyword evidence="2" id="KW-0732">Signal</keyword>
<name>A0A6G8AUW6_9ENTE</name>
<dbReference type="KEGG" id="vhy:G7082_10230"/>
<evidence type="ECO:0000256" key="2">
    <source>
        <dbReference type="SAM" id="SignalP"/>
    </source>
</evidence>
<protein>
    <submittedName>
        <fullName evidence="3">Uncharacterized protein</fullName>
    </submittedName>
</protein>
<feature type="region of interest" description="Disordered" evidence="1">
    <location>
        <begin position="29"/>
        <end position="54"/>
    </location>
</feature>
<dbReference type="Proteomes" id="UP000501747">
    <property type="component" value="Chromosome"/>
</dbReference>
<reference evidence="3 4" key="1">
    <citation type="submission" date="2020-03" db="EMBL/GenBank/DDBJ databases">
        <title>Vagococcus sp. nov., isolated from beetles.</title>
        <authorList>
            <person name="Hyun D.-W."/>
            <person name="Bae J.-W."/>
        </authorList>
    </citation>
    <scope>NUCLEOTIDE SEQUENCE [LARGE SCALE GENOMIC DNA]</scope>
    <source>
        <strain evidence="3 4">HDW17B</strain>
    </source>
</reference>
<keyword evidence="4" id="KW-1185">Reference proteome</keyword>
<feature type="chain" id="PRO_5026239337" evidence="2">
    <location>
        <begin position="25"/>
        <end position="54"/>
    </location>
</feature>
<evidence type="ECO:0000313" key="4">
    <source>
        <dbReference type="Proteomes" id="UP000501747"/>
    </source>
</evidence>
<sequence length="54" mass="6165">MISKNIKRVLKILPIIAMAPVVIANSPWKHSEKEKTPKKIKTEQITKIKEDTPT</sequence>
<dbReference type="AlphaFoldDB" id="A0A6G8AUW6"/>
<evidence type="ECO:0000256" key="1">
    <source>
        <dbReference type="SAM" id="MobiDB-lite"/>
    </source>
</evidence>
<dbReference type="EMBL" id="CP049887">
    <property type="protein sequence ID" value="QIL48858.1"/>
    <property type="molecule type" value="Genomic_DNA"/>
</dbReference>
<dbReference type="RefSeq" id="WP_166034990.1">
    <property type="nucleotide sequence ID" value="NZ_CP049887.1"/>
</dbReference>
<accession>A0A6G8AUW6</accession>
<proteinExistence type="predicted"/>
<evidence type="ECO:0000313" key="3">
    <source>
        <dbReference type="EMBL" id="QIL48858.1"/>
    </source>
</evidence>